<evidence type="ECO:0000256" key="1">
    <source>
        <dbReference type="SAM" id="MobiDB-lite"/>
    </source>
</evidence>
<accession>A0A4C1USL3</accession>
<keyword evidence="3" id="KW-1185">Reference proteome</keyword>
<sequence>MEPRSKSVANGIERGATIGINIIGPGPPVLLNLKAVAAEYDYKARRNCRSSFNDGCAGSRPRRPDLDGDCIWRAAARPAEAMKRLRRFVLSDLIPYLTCCEENLQSNNTSKKFKESKSGAAGPGAGAVRKQRPPLDLFGKHVDRALTRIRIPRAFGIARVRRARRMRPAASTELHFKNFSRFVFEL</sequence>
<evidence type="ECO:0000313" key="2">
    <source>
        <dbReference type="EMBL" id="GBP29463.1"/>
    </source>
</evidence>
<dbReference type="Proteomes" id="UP000299102">
    <property type="component" value="Unassembled WGS sequence"/>
</dbReference>
<feature type="region of interest" description="Disordered" evidence="1">
    <location>
        <begin position="108"/>
        <end position="129"/>
    </location>
</feature>
<comment type="caution">
    <text evidence="2">The sequence shown here is derived from an EMBL/GenBank/DDBJ whole genome shotgun (WGS) entry which is preliminary data.</text>
</comment>
<proteinExistence type="predicted"/>
<name>A0A4C1USL3_EUMVA</name>
<organism evidence="2 3">
    <name type="scientific">Eumeta variegata</name>
    <name type="common">Bagworm moth</name>
    <name type="synonym">Eumeta japonica</name>
    <dbReference type="NCBI Taxonomy" id="151549"/>
    <lineage>
        <taxon>Eukaryota</taxon>
        <taxon>Metazoa</taxon>
        <taxon>Ecdysozoa</taxon>
        <taxon>Arthropoda</taxon>
        <taxon>Hexapoda</taxon>
        <taxon>Insecta</taxon>
        <taxon>Pterygota</taxon>
        <taxon>Neoptera</taxon>
        <taxon>Endopterygota</taxon>
        <taxon>Lepidoptera</taxon>
        <taxon>Glossata</taxon>
        <taxon>Ditrysia</taxon>
        <taxon>Tineoidea</taxon>
        <taxon>Psychidae</taxon>
        <taxon>Oiketicinae</taxon>
        <taxon>Eumeta</taxon>
    </lineage>
</organism>
<reference evidence="2 3" key="1">
    <citation type="journal article" date="2019" name="Commun. Biol.">
        <title>The bagworm genome reveals a unique fibroin gene that provides high tensile strength.</title>
        <authorList>
            <person name="Kono N."/>
            <person name="Nakamura H."/>
            <person name="Ohtoshi R."/>
            <person name="Tomita M."/>
            <person name="Numata K."/>
            <person name="Arakawa K."/>
        </authorList>
    </citation>
    <scope>NUCLEOTIDE SEQUENCE [LARGE SCALE GENOMIC DNA]</scope>
</reference>
<dbReference type="EMBL" id="BGZK01000220">
    <property type="protein sequence ID" value="GBP29463.1"/>
    <property type="molecule type" value="Genomic_DNA"/>
</dbReference>
<protein>
    <submittedName>
        <fullName evidence="2">Uncharacterized protein</fullName>
    </submittedName>
</protein>
<gene>
    <name evidence="2" type="ORF">EVAR_22075_1</name>
</gene>
<evidence type="ECO:0000313" key="3">
    <source>
        <dbReference type="Proteomes" id="UP000299102"/>
    </source>
</evidence>
<dbReference type="AlphaFoldDB" id="A0A4C1USL3"/>